<evidence type="ECO:0000259" key="7">
    <source>
        <dbReference type="Pfam" id="PF00137"/>
    </source>
</evidence>
<dbReference type="GO" id="GO:0045259">
    <property type="term" value="C:proton-transporting ATP synthase complex"/>
    <property type="evidence" value="ECO:0007669"/>
    <property type="project" value="InterPro"/>
</dbReference>
<dbReference type="GO" id="GO:0033177">
    <property type="term" value="C:proton-transporting two-sector ATPase complex, proton-transporting domain"/>
    <property type="evidence" value="ECO:0007669"/>
    <property type="project" value="InterPro"/>
</dbReference>
<dbReference type="InterPro" id="IPR038662">
    <property type="entry name" value="ATP_synth_F0_csu_sf"/>
</dbReference>
<keyword evidence="6" id="KW-0406">Ion transport</keyword>
<dbReference type="PANTHER" id="PTHR10031:SF0">
    <property type="entry name" value="ATPASE PROTEIN 9"/>
    <property type="match status" value="1"/>
</dbReference>
<dbReference type="Gene3D" id="1.20.20.10">
    <property type="entry name" value="F1F0 ATP synthase subunit C"/>
    <property type="match status" value="1"/>
</dbReference>
<comment type="similarity">
    <text evidence="2 6">Belongs to the ATPase C chain family.</text>
</comment>
<evidence type="ECO:0000256" key="1">
    <source>
        <dbReference type="ARBA" id="ARBA00004141"/>
    </source>
</evidence>
<keyword evidence="6 8" id="KW-0496">Mitochondrion</keyword>
<organism evidence="8">
    <name type="scientific">Acavomonas peruviana</name>
    <dbReference type="NCBI Taxonomy" id="1542312"/>
    <lineage>
        <taxon>Eukaryota</taxon>
        <taxon>Sar</taxon>
        <taxon>Alveolata</taxon>
        <taxon>Colponemida</taxon>
        <taxon>Acavomonidia</taxon>
        <taxon>Acavomonas</taxon>
    </lineage>
</organism>
<name>V5KWI3_9ALVE</name>
<dbReference type="SUPFAM" id="SSF81333">
    <property type="entry name" value="F1F0 ATP synthase subunit C"/>
    <property type="match status" value="1"/>
</dbReference>
<evidence type="ECO:0000313" key="8">
    <source>
        <dbReference type="EMBL" id="AHA41648.1"/>
    </source>
</evidence>
<dbReference type="GO" id="GO:0015986">
    <property type="term" value="P:proton motive force-driven ATP synthesis"/>
    <property type="evidence" value="ECO:0007669"/>
    <property type="project" value="InterPro"/>
</dbReference>
<dbReference type="InterPro" id="IPR002379">
    <property type="entry name" value="ATPase_proteolipid_c-like_dom"/>
</dbReference>
<feature type="domain" description="V-ATPase proteolipid subunit C-like" evidence="7">
    <location>
        <begin position="10"/>
        <end position="73"/>
    </location>
</feature>
<evidence type="ECO:0000256" key="2">
    <source>
        <dbReference type="ARBA" id="ARBA00006704"/>
    </source>
</evidence>
<dbReference type="InterPro" id="IPR035921">
    <property type="entry name" value="F/V-ATP_Csub_sf"/>
</dbReference>
<comment type="subcellular location">
    <subcellularLocation>
        <location evidence="1">Membrane</location>
        <topology evidence="1">Multi-pass membrane protein</topology>
    </subcellularLocation>
    <subcellularLocation>
        <location evidence="6">Mitochondrion membrane</location>
        <topology evidence="6">Multi-pass membrane protein</topology>
    </subcellularLocation>
</comment>
<keyword evidence="6" id="KW-0446">Lipid-binding</keyword>
<dbReference type="GO" id="GO:0031966">
    <property type="term" value="C:mitochondrial membrane"/>
    <property type="evidence" value="ECO:0007669"/>
    <property type="project" value="UniProtKB-SubCell"/>
</dbReference>
<dbReference type="CDD" id="cd18182">
    <property type="entry name" value="ATP-synt_Fo_c_ATP5G3"/>
    <property type="match status" value="1"/>
</dbReference>
<protein>
    <recommendedName>
        <fullName evidence="6">ATP synthase subunit 9, mitochondrial</fullName>
    </recommendedName>
</protein>
<evidence type="ECO:0000256" key="4">
    <source>
        <dbReference type="ARBA" id="ARBA00022989"/>
    </source>
</evidence>
<dbReference type="PANTHER" id="PTHR10031">
    <property type="entry name" value="ATP SYNTHASE LIPID-BINDING PROTEIN, MITOCHONDRIAL"/>
    <property type="match status" value="1"/>
</dbReference>
<reference evidence="8" key="2">
    <citation type="journal article" date="2014" name="PLoS ONE">
        <title>Description of Colponema vietnamica sp.n. and Acavomonas peruviana n. gen. n. sp., two new alveolate phyla (Colponemidia nom. nov. and Acavomonidia nom. nov.) and their contributions to reconstructing the ancestral state of alveolates and eukaryotes.</title>
        <authorList>
            <person name="Tikhonenkov D.V."/>
            <person name="Janouskovec J."/>
            <person name="Mylnikov A.P."/>
            <person name="Mikhailov K.V."/>
            <person name="Simdyanov T.G."/>
            <person name="Aleoshin V.V."/>
            <person name="Keeling P.J."/>
        </authorList>
    </citation>
    <scope>NUCLEOTIDE SEQUENCE</scope>
    <source>
        <strain evidence="8">Colp-5</strain>
    </source>
</reference>
<proteinExistence type="inferred from homology"/>
<dbReference type="EMBL" id="KF651061">
    <property type="protein sequence ID" value="AHA41648.1"/>
    <property type="molecule type" value="Genomic_DNA"/>
</dbReference>
<evidence type="ECO:0000256" key="3">
    <source>
        <dbReference type="ARBA" id="ARBA00022692"/>
    </source>
</evidence>
<dbReference type="GO" id="GO:0008289">
    <property type="term" value="F:lipid binding"/>
    <property type="evidence" value="ECO:0007669"/>
    <property type="project" value="UniProtKB-KW"/>
</dbReference>
<gene>
    <name evidence="8" type="primary">atp9</name>
</gene>
<dbReference type="PRINTS" id="PR00124">
    <property type="entry name" value="ATPASEC"/>
</dbReference>
<keyword evidence="4 6" id="KW-1133">Transmembrane helix</keyword>
<feature type="transmembrane region" description="Helical" evidence="6">
    <location>
        <begin position="16"/>
        <end position="36"/>
    </location>
</feature>
<keyword evidence="5 6" id="KW-0472">Membrane</keyword>
<feature type="transmembrane region" description="Helical" evidence="6">
    <location>
        <begin position="48"/>
        <end position="75"/>
    </location>
</feature>
<accession>V5KWI3</accession>
<dbReference type="AlphaFoldDB" id="V5KWI3"/>
<keyword evidence="3 6" id="KW-0812">Transmembrane</keyword>
<comment type="subunit">
    <text evidence="6">F-type ATPases have 2 components, CF(1) - the catalytic core - and CF(0) - the membrane proton channel. CF(1) has five subunits: alpha(3), beta(3), gamma(1), delta(1), epsilon(1). CF(0) has three main subunits: a, b and c.</text>
</comment>
<dbReference type="InterPro" id="IPR000454">
    <property type="entry name" value="ATP_synth_F0_csu"/>
</dbReference>
<sequence length="76" mass="8049">MKIYGLNSVGAGTASSGLLGAAIGIGIIFASLMMSTSKNSKRNLQSQYFSYAMLGFALVESIALFLLMMSLLILYS</sequence>
<dbReference type="Pfam" id="PF00137">
    <property type="entry name" value="ATP-synt_C"/>
    <property type="match status" value="1"/>
</dbReference>
<reference evidence="8" key="1">
    <citation type="journal article" date="2013" name="Curr. Biol.">
        <title>Colponemids represent multiple ancient alveolate lineages.</title>
        <authorList>
            <person name="Janouskovec J."/>
            <person name="Tikhonenkov D.V."/>
            <person name="Mikhailov K.V."/>
            <person name="Simdyanov T.G."/>
            <person name="Aleoshin V.V."/>
            <person name="Mylnikov A.P."/>
            <person name="Keeling P.J."/>
        </authorList>
    </citation>
    <scope>NUCLEOTIDE SEQUENCE</scope>
    <source>
        <strain evidence="8">Colp-5</strain>
    </source>
</reference>
<keyword evidence="6" id="KW-0375">Hydrogen ion transport</keyword>
<evidence type="ECO:0000256" key="6">
    <source>
        <dbReference type="RuleBase" id="RU004221"/>
    </source>
</evidence>
<keyword evidence="6" id="KW-0813">Transport</keyword>
<geneLocation type="mitochondrion" evidence="8"/>
<evidence type="ECO:0000256" key="5">
    <source>
        <dbReference type="ARBA" id="ARBA00023136"/>
    </source>
</evidence>
<dbReference type="GO" id="GO:0015078">
    <property type="term" value="F:proton transmembrane transporter activity"/>
    <property type="evidence" value="ECO:0007669"/>
    <property type="project" value="InterPro"/>
</dbReference>